<dbReference type="KEGG" id="trr:M419DRAFT_123943"/>
<dbReference type="AlphaFoldDB" id="A0A024S6N0"/>
<dbReference type="Proteomes" id="UP000024376">
    <property type="component" value="Unassembled WGS sequence"/>
</dbReference>
<protein>
    <submittedName>
        <fullName evidence="2">Uncharacterized protein</fullName>
    </submittedName>
</protein>
<dbReference type="HOGENOM" id="CLU_2374291_0_0_1"/>
<evidence type="ECO:0000256" key="1">
    <source>
        <dbReference type="SAM" id="MobiDB-lite"/>
    </source>
</evidence>
<gene>
    <name evidence="2" type="ORF">M419DRAFT_123943</name>
</gene>
<dbReference type="EMBL" id="KI911151">
    <property type="protein sequence ID" value="ETS00753.1"/>
    <property type="molecule type" value="Genomic_DNA"/>
</dbReference>
<feature type="region of interest" description="Disordered" evidence="1">
    <location>
        <begin position="1"/>
        <end position="33"/>
    </location>
</feature>
<evidence type="ECO:0000313" key="3">
    <source>
        <dbReference type="Proteomes" id="UP000024376"/>
    </source>
</evidence>
<evidence type="ECO:0000313" key="2">
    <source>
        <dbReference type="EMBL" id="ETS00753.1"/>
    </source>
</evidence>
<feature type="compositionally biased region" description="Low complexity" evidence="1">
    <location>
        <begin position="70"/>
        <end position="95"/>
    </location>
</feature>
<feature type="region of interest" description="Disordered" evidence="1">
    <location>
        <begin position="46"/>
        <end position="95"/>
    </location>
</feature>
<feature type="compositionally biased region" description="Low complexity" evidence="1">
    <location>
        <begin position="53"/>
        <end position="63"/>
    </location>
</feature>
<accession>A0A024S6N0</accession>
<reference evidence="3" key="1">
    <citation type="journal article" date="2013" name="Ind. Biotechnol.">
        <title>Comparative genomics analysis of Trichoderma reesei strains.</title>
        <authorList>
            <person name="Koike H."/>
            <person name="Aerts A."/>
            <person name="LaButti K."/>
            <person name="Grigoriev I.V."/>
            <person name="Baker S.E."/>
        </authorList>
    </citation>
    <scope>NUCLEOTIDE SEQUENCE [LARGE SCALE GENOMIC DNA]</scope>
    <source>
        <strain evidence="3">ATCC 56765 / BCRC 32924 / NRRL 11460 / Rut C-30</strain>
    </source>
</reference>
<sequence>MVTSQSNEGDGGRRFATSEAPEDGGTSCSVPGEGDVVRCCRGDLAMQDKASNTRSGWGRSTGTTRGGATDGSVAARAAVAAKNSSSNSSNSNNDR</sequence>
<name>A0A024S6N0_HYPJR</name>
<organism evidence="2 3">
    <name type="scientific">Hypocrea jecorina (strain ATCC 56765 / BCRC 32924 / NRRL 11460 / Rut C-30)</name>
    <name type="common">Trichoderma reesei</name>
    <dbReference type="NCBI Taxonomy" id="1344414"/>
    <lineage>
        <taxon>Eukaryota</taxon>
        <taxon>Fungi</taxon>
        <taxon>Dikarya</taxon>
        <taxon>Ascomycota</taxon>
        <taxon>Pezizomycotina</taxon>
        <taxon>Sordariomycetes</taxon>
        <taxon>Hypocreomycetidae</taxon>
        <taxon>Hypocreales</taxon>
        <taxon>Hypocreaceae</taxon>
        <taxon>Trichoderma</taxon>
    </lineage>
</organism>
<proteinExistence type="predicted"/>